<evidence type="ECO:0000313" key="4">
    <source>
        <dbReference type="EMBL" id="GGM78622.1"/>
    </source>
</evidence>
<keyword evidence="5" id="KW-1185">Reference proteome</keyword>
<comment type="caution">
    <text evidence="4">The sequence shown here is derived from an EMBL/GenBank/DDBJ whole genome shotgun (WGS) entry which is preliminary data.</text>
</comment>
<name>A0AA37FA55_9ARCH</name>
<dbReference type="PROSITE" id="PS51186">
    <property type="entry name" value="GNAT"/>
    <property type="match status" value="1"/>
</dbReference>
<evidence type="ECO:0000259" key="3">
    <source>
        <dbReference type="PROSITE" id="PS51186"/>
    </source>
</evidence>
<gene>
    <name evidence="4" type="ORF">GCM10007108_16010</name>
</gene>
<protein>
    <recommendedName>
        <fullName evidence="3">N-acetyltransferase domain-containing protein</fullName>
    </recommendedName>
</protein>
<sequence length="310" mass="34972">MMELSNIKLDWDAILGRQISHLESIYPDMQIRDQFRAIINLLNSNRIKSRVILSGINVAAYGFFMDSSEMRDRSFATVGFTDPAFANEQRLRNIVEWIVGSVSSSGRMTMMNEVFQDNGISGPVLASMGFRKITRVRMEYDLADNKPGEPSLPREISVTGLEGLDIRAYSSLEYECYRGTQDEILLASSEEDRLAVTRNIFSGSYGNVLQNASYLAFHKASLIGAVVCTDGRVQGRKDMLPTILNVFVKPEYRGNGLGTALMQMALSSLRGMGFFKAYLWVTEGNRARDLYSSLGFTESRYPREVIYYRK</sequence>
<dbReference type="InterPro" id="IPR050680">
    <property type="entry name" value="YpeA/RimI_acetyltransf"/>
</dbReference>
<feature type="domain" description="N-acetyltransferase" evidence="3">
    <location>
        <begin position="156"/>
        <end position="310"/>
    </location>
</feature>
<dbReference type="InterPro" id="IPR016181">
    <property type="entry name" value="Acyl_CoA_acyltransferase"/>
</dbReference>
<evidence type="ECO:0000256" key="1">
    <source>
        <dbReference type="ARBA" id="ARBA00022679"/>
    </source>
</evidence>
<dbReference type="SUPFAM" id="SSF55729">
    <property type="entry name" value="Acyl-CoA N-acyltransferases (Nat)"/>
    <property type="match status" value="1"/>
</dbReference>
<dbReference type="GO" id="GO:0016747">
    <property type="term" value="F:acyltransferase activity, transferring groups other than amino-acyl groups"/>
    <property type="evidence" value="ECO:0007669"/>
    <property type="project" value="InterPro"/>
</dbReference>
<organism evidence="4 5">
    <name type="scientific">Thermogymnomonas acidicola</name>
    <dbReference type="NCBI Taxonomy" id="399579"/>
    <lineage>
        <taxon>Archaea</taxon>
        <taxon>Methanobacteriati</taxon>
        <taxon>Thermoplasmatota</taxon>
        <taxon>Thermoplasmata</taxon>
        <taxon>Thermoplasmatales</taxon>
        <taxon>Thermogymnomonas</taxon>
    </lineage>
</organism>
<keyword evidence="2" id="KW-0012">Acyltransferase</keyword>
<dbReference type="Pfam" id="PF00583">
    <property type="entry name" value="Acetyltransf_1"/>
    <property type="match status" value="1"/>
</dbReference>
<dbReference type="Gene3D" id="3.40.630.30">
    <property type="match status" value="1"/>
</dbReference>
<evidence type="ECO:0000256" key="2">
    <source>
        <dbReference type="ARBA" id="ARBA00023315"/>
    </source>
</evidence>
<reference evidence="4" key="1">
    <citation type="journal article" date="2014" name="Int. J. Syst. Evol. Microbiol.">
        <title>Complete genome sequence of Corynebacterium casei LMG S-19264T (=DSM 44701T), isolated from a smear-ripened cheese.</title>
        <authorList>
            <consortium name="US DOE Joint Genome Institute (JGI-PGF)"/>
            <person name="Walter F."/>
            <person name="Albersmeier A."/>
            <person name="Kalinowski J."/>
            <person name="Ruckert C."/>
        </authorList>
    </citation>
    <scope>NUCLEOTIDE SEQUENCE</scope>
    <source>
        <strain evidence="4">JCM 13583</strain>
    </source>
</reference>
<accession>A0AA37FA55</accession>
<reference evidence="4" key="2">
    <citation type="submission" date="2022-09" db="EMBL/GenBank/DDBJ databases">
        <authorList>
            <person name="Sun Q."/>
            <person name="Ohkuma M."/>
        </authorList>
    </citation>
    <scope>NUCLEOTIDE SEQUENCE</scope>
    <source>
        <strain evidence="4">JCM 13583</strain>
    </source>
</reference>
<dbReference type="Proteomes" id="UP000632195">
    <property type="component" value="Unassembled WGS sequence"/>
</dbReference>
<dbReference type="AlphaFoldDB" id="A0AA37FA55"/>
<dbReference type="InterPro" id="IPR000182">
    <property type="entry name" value="GNAT_dom"/>
</dbReference>
<evidence type="ECO:0000313" key="5">
    <source>
        <dbReference type="Proteomes" id="UP000632195"/>
    </source>
</evidence>
<proteinExistence type="predicted"/>
<dbReference type="PANTHER" id="PTHR43420">
    <property type="entry name" value="ACETYLTRANSFERASE"/>
    <property type="match status" value="1"/>
</dbReference>
<keyword evidence="1" id="KW-0808">Transferase</keyword>
<dbReference type="EMBL" id="BMNY01000003">
    <property type="protein sequence ID" value="GGM78622.1"/>
    <property type="molecule type" value="Genomic_DNA"/>
</dbReference>
<dbReference type="CDD" id="cd04301">
    <property type="entry name" value="NAT_SF"/>
    <property type="match status" value="1"/>
</dbReference>